<dbReference type="InterPro" id="IPR013783">
    <property type="entry name" value="Ig-like_fold"/>
</dbReference>
<accession>A0ABR4H8Z6</accession>
<dbReference type="InterPro" id="IPR008979">
    <property type="entry name" value="Galactose-bd-like_sf"/>
</dbReference>
<dbReference type="Pfam" id="PF24135">
    <property type="entry name" value="DUF7402"/>
    <property type="match status" value="1"/>
</dbReference>
<dbReference type="Gene3D" id="2.60.120.260">
    <property type="entry name" value="Galactose-binding domain-like"/>
    <property type="match status" value="1"/>
</dbReference>
<dbReference type="Pfam" id="PF22352">
    <property type="entry name" value="K319L-like_PKD"/>
    <property type="match status" value="1"/>
</dbReference>
<sequence length="291" mass="31086">MGYTITNMTANIFGADLLAKQYAYYAYGRSDHSVCSSQLACESDNYYPRWLEREYTVDGTPVANAGSAQVAGLNAVVSLDGSHSSDPNGRSLVFEWTQVRGVPVELTNAETSHPSFTTPRDPDTLGFELVVNGGQMSSSPAVVTITTMQHPENIALKAVVTASSANAGSNQTPDKAIDGSIDGFPAQGAHEWATDGGKSGSWLNLSWESPQVVSKIVLYDRPNLDDQVIGGVIEFDDGERIEMGELDNYGTAKNFDILGKIVHSLTVRITSVNLLTTNVGLSEIQVFGASA</sequence>
<keyword evidence="3" id="KW-1185">Reference proteome</keyword>
<protein>
    <recommendedName>
        <fullName evidence="1">DUF7402 domain-containing protein</fullName>
    </recommendedName>
</protein>
<dbReference type="InterPro" id="IPR055826">
    <property type="entry name" value="DUF7402"/>
</dbReference>
<dbReference type="Gene3D" id="2.60.40.10">
    <property type="entry name" value="Immunoglobulins"/>
    <property type="match status" value="1"/>
</dbReference>
<comment type="caution">
    <text evidence="2">The sequence shown here is derived from an EMBL/GenBank/DDBJ whole genome shotgun (WGS) entry which is preliminary data.</text>
</comment>
<evidence type="ECO:0000313" key="2">
    <source>
        <dbReference type="EMBL" id="KAL2811926.1"/>
    </source>
</evidence>
<dbReference type="EMBL" id="JBFXLS010000208">
    <property type="protein sequence ID" value="KAL2811926.1"/>
    <property type="molecule type" value="Genomic_DNA"/>
</dbReference>
<evidence type="ECO:0000259" key="1">
    <source>
        <dbReference type="Pfam" id="PF24135"/>
    </source>
</evidence>
<name>A0ABR4H8Z6_9EURO</name>
<gene>
    <name evidence="2" type="ORF">BDW59DRAFT_155414</name>
</gene>
<feature type="domain" description="DUF7402" evidence="1">
    <location>
        <begin position="153"/>
        <end position="287"/>
    </location>
</feature>
<dbReference type="Proteomes" id="UP001610335">
    <property type="component" value="Unassembled WGS sequence"/>
</dbReference>
<evidence type="ECO:0000313" key="3">
    <source>
        <dbReference type="Proteomes" id="UP001610335"/>
    </source>
</evidence>
<organism evidence="2 3">
    <name type="scientific">Aspergillus cavernicola</name>
    <dbReference type="NCBI Taxonomy" id="176166"/>
    <lineage>
        <taxon>Eukaryota</taxon>
        <taxon>Fungi</taxon>
        <taxon>Dikarya</taxon>
        <taxon>Ascomycota</taxon>
        <taxon>Pezizomycotina</taxon>
        <taxon>Eurotiomycetes</taxon>
        <taxon>Eurotiomycetidae</taxon>
        <taxon>Eurotiales</taxon>
        <taxon>Aspergillaceae</taxon>
        <taxon>Aspergillus</taxon>
        <taxon>Aspergillus subgen. Nidulantes</taxon>
    </lineage>
</organism>
<proteinExistence type="predicted"/>
<reference evidence="2 3" key="1">
    <citation type="submission" date="2024-07" db="EMBL/GenBank/DDBJ databases">
        <title>Section-level genome sequencing and comparative genomics of Aspergillus sections Usti and Cavernicolus.</title>
        <authorList>
            <consortium name="Lawrence Berkeley National Laboratory"/>
            <person name="Nybo J.L."/>
            <person name="Vesth T.C."/>
            <person name="Theobald S."/>
            <person name="Frisvad J.C."/>
            <person name="Larsen T.O."/>
            <person name="Kjaerboelling I."/>
            <person name="Rothschild-Mancinelli K."/>
            <person name="Lyhne E.K."/>
            <person name="Kogle M.E."/>
            <person name="Barry K."/>
            <person name="Clum A."/>
            <person name="Na H."/>
            <person name="Ledsgaard L."/>
            <person name="Lin J."/>
            <person name="Lipzen A."/>
            <person name="Kuo A."/>
            <person name="Riley R."/>
            <person name="Mondo S."/>
            <person name="LaButti K."/>
            <person name="Haridas S."/>
            <person name="Pangalinan J."/>
            <person name="Salamov A.A."/>
            <person name="Simmons B.A."/>
            <person name="Magnuson J.K."/>
            <person name="Chen J."/>
            <person name="Drula E."/>
            <person name="Henrissat B."/>
            <person name="Wiebenga A."/>
            <person name="Lubbers R.J."/>
            <person name="Gomes A.C."/>
            <person name="Makela M.R."/>
            <person name="Stajich J."/>
            <person name="Grigoriev I.V."/>
            <person name="Mortensen U.H."/>
            <person name="De vries R.P."/>
            <person name="Baker S.E."/>
            <person name="Andersen M.R."/>
        </authorList>
    </citation>
    <scope>NUCLEOTIDE SEQUENCE [LARGE SCALE GENOMIC DNA]</scope>
    <source>
        <strain evidence="2 3">CBS 600.67</strain>
    </source>
</reference>
<dbReference type="SUPFAM" id="SSF49785">
    <property type="entry name" value="Galactose-binding domain-like"/>
    <property type="match status" value="1"/>
</dbReference>